<dbReference type="AlphaFoldDB" id="A0A8H3UYU8"/>
<comment type="caution">
    <text evidence="3">The sequence shown here is derived from an EMBL/GenBank/DDBJ whole genome shotgun (WGS) entry which is preliminary data.</text>
</comment>
<accession>A0A8H3UYU8</accession>
<feature type="region of interest" description="Disordered" evidence="2">
    <location>
        <begin position="639"/>
        <end position="661"/>
    </location>
</feature>
<name>A0A8H3UYU8_VENIN</name>
<feature type="coiled-coil region" evidence="1">
    <location>
        <begin position="271"/>
        <end position="305"/>
    </location>
</feature>
<dbReference type="Proteomes" id="UP000433883">
    <property type="component" value="Unassembled WGS sequence"/>
</dbReference>
<dbReference type="EMBL" id="WNWQ01000086">
    <property type="protein sequence ID" value="KAE9979847.1"/>
    <property type="molecule type" value="Genomic_DNA"/>
</dbReference>
<sequence>MPPCFSAPGYFPSSLGISSELAYLLPEDSSQTIAAAIRDTITCINLAAASTALHDCLGILWPGASEFSNSESTKAIAIQEFEPSNIKPYLLILSQRNLFAIADPFPFPEALPVADAYPQPTAIAHEIEERAAEAFAHPEAEAVPQSYYAFSGAVYIVGAGGTTLNAASPAYCPNQAPQGCGNIGVYNCDWVGKTGPLTITMDLPTARQLYDAIVYGTLPEVSEEANQHQVNTPTRKRCTPNQKATRQDQVDTPTRKCSTPNHKATSRKKKIATLQMENVSLKNTISELEDRYDRLEQTYIRELEATVASSSPDSEDTDYIITAGEEKLRKYIDDFKTVETYRDRDLVDEILDDIHKVLGRVNTGTEMDRLCMSGQISYLDSYARDVGDGEEGEFFSNATRNFVAHGIMIPQEPSPPLPVSRLREKNHIDGTRRIECPLDSGFTALRKSGESSNDDDSVLIIAVDGACRDLDTSCPRASIGVWFGDWPMETPESIQQRGKFGSRCNISEVVYFSRPTPSKAEIYAATRGLVGVKGLYVEKERDVDDVVVIKTDTPEVYHVARNMDVGNDEGDPERNQLIKELKAAIRELSELGVAVQFWRVGRELNRMADALTKCALNGDTKHYESVFLEWRKTYRLPPPPRCMSPEQKIETISPPRPNRVFDAGGMNAKRLEYVDKRGCVKVRKHSNLSVHNENIVIDVDAMFFGERAGHTIAKVNAWFDRRTKLQNHRTDRSLIRQSLRKKLGLTVEGIGYHATIITLLAVYGALKSDELKTGTVIIKTADRDVFEAITHRVCCL</sequence>
<keyword evidence="1" id="KW-0175">Coiled coil</keyword>
<evidence type="ECO:0000313" key="4">
    <source>
        <dbReference type="Proteomes" id="UP000433883"/>
    </source>
</evidence>
<evidence type="ECO:0000256" key="2">
    <source>
        <dbReference type="SAM" id="MobiDB-lite"/>
    </source>
</evidence>
<dbReference type="InterPro" id="IPR036397">
    <property type="entry name" value="RNaseH_sf"/>
</dbReference>
<evidence type="ECO:0008006" key="5">
    <source>
        <dbReference type="Google" id="ProtNLM"/>
    </source>
</evidence>
<feature type="region of interest" description="Disordered" evidence="2">
    <location>
        <begin position="224"/>
        <end position="268"/>
    </location>
</feature>
<evidence type="ECO:0000256" key="1">
    <source>
        <dbReference type="SAM" id="Coils"/>
    </source>
</evidence>
<reference evidence="3 4" key="1">
    <citation type="submission" date="2019-11" db="EMBL/GenBank/DDBJ databases">
        <title>Venturia inaequalis Genome Resource.</title>
        <authorList>
            <person name="Lichtner F.J."/>
        </authorList>
    </citation>
    <scope>NUCLEOTIDE SEQUENCE [LARGE SCALE GENOMIC DNA]</scope>
    <source>
        <strain evidence="3">Bline_iso_100314</strain>
    </source>
</reference>
<dbReference type="GO" id="GO:0003676">
    <property type="term" value="F:nucleic acid binding"/>
    <property type="evidence" value="ECO:0007669"/>
    <property type="project" value="InterPro"/>
</dbReference>
<protein>
    <recommendedName>
        <fullName evidence="5">RNase H type-1 domain-containing protein</fullName>
    </recommendedName>
</protein>
<proteinExistence type="predicted"/>
<gene>
    <name evidence="3" type="ORF">BLS_009400</name>
</gene>
<organism evidence="3 4">
    <name type="scientific">Venturia inaequalis</name>
    <name type="common">Apple scab fungus</name>
    <dbReference type="NCBI Taxonomy" id="5025"/>
    <lineage>
        <taxon>Eukaryota</taxon>
        <taxon>Fungi</taxon>
        <taxon>Dikarya</taxon>
        <taxon>Ascomycota</taxon>
        <taxon>Pezizomycotina</taxon>
        <taxon>Dothideomycetes</taxon>
        <taxon>Pleosporomycetidae</taxon>
        <taxon>Venturiales</taxon>
        <taxon>Venturiaceae</taxon>
        <taxon>Venturia</taxon>
    </lineage>
</organism>
<dbReference type="Gene3D" id="3.30.420.10">
    <property type="entry name" value="Ribonuclease H-like superfamily/Ribonuclease H"/>
    <property type="match status" value="1"/>
</dbReference>
<feature type="compositionally biased region" description="Polar residues" evidence="2">
    <location>
        <begin position="250"/>
        <end position="263"/>
    </location>
</feature>
<feature type="compositionally biased region" description="Polar residues" evidence="2">
    <location>
        <begin position="227"/>
        <end position="244"/>
    </location>
</feature>
<evidence type="ECO:0000313" key="3">
    <source>
        <dbReference type="EMBL" id="KAE9979847.1"/>
    </source>
</evidence>